<dbReference type="EMBL" id="JAXLQG010000017">
    <property type="protein sequence ID" value="KAK5531504.1"/>
    <property type="molecule type" value="Genomic_DNA"/>
</dbReference>
<accession>A0AAV9PYG0</accession>
<dbReference type="AlphaFoldDB" id="A0AAV9PYG0"/>
<feature type="compositionally biased region" description="Basic and acidic residues" evidence="1">
    <location>
        <begin position="62"/>
        <end position="74"/>
    </location>
</feature>
<evidence type="ECO:0000313" key="3">
    <source>
        <dbReference type="Proteomes" id="UP001345827"/>
    </source>
</evidence>
<evidence type="ECO:0000256" key="1">
    <source>
        <dbReference type="SAM" id="MobiDB-lite"/>
    </source>
</evidence>
<organism evidence="2 3">
    <name type="scientific">Vermiconidia calcicola</name>
    <dbReference type="NCBI Taxonomy" id="1690605"/>
    <lineage>
        <taxon>Eukaryota</taxon>
        <taxon>Fungi</taxon>
        <taxon>Dikarya</taxon>
        <taxon>Ascomycota</taxon>
        <taxon>Pezizomycotina</taxon>
        <taxon>Dothideomycetes</taxon>
        <taxon>Dothideomycetidae</taxon>
        <taxon>Mycosphaerellales</taxon>
        <taxon>Extremaceae</taxon>
        <taxon>Vermiconidia</taxon>
    </lineage>
</organism>
<comment type="caution">
    <text evidence="2">The sequence shown here is derived from an EMBL/GenBank/DDBJ whole genome shotgun (WGS) entry which is preliminary data.</text>
</comment>
<dbReference type="Proteomes" id="UP001345827">
    <property type="component" value="Unassembled WGS sequence"/>
</dbReference>
<proteinExistence type="predicted"/>
<keyword evidence="3" id="KW-1185">Reference proteome</keyword>
<gene>
    <name evidence="2" type="ORF">LTR25_008613</name>
</gene>
<evidence type="ECO:0000313" key="2">
    <source>
        <dbReference type="EMBL" id="KAK5531504.1"/>
    </source>
</evidence>
<protein>
    <submittedName>
        <fullName evidence="2">Uncharacterized protein</fullName>
    </submittedName>
</protein>
<reference evidence="2 3" key="1">
    <citation type="submission" date="2023-06" db="EMBL/GenBank/DDBJ databases">
        <title>Black Yeasts Isolated from many extreme environments.</title>
        <authorList>
            <person name="Coleine C."/>
            <person name="Stajich J.E."/>
            <person name="Selbmann L."/>
        </authorList>
    </citation>
    <scope>NUCLEOTIDE SEQUENCE [LARGE SCALE GENOMIC DNA]</scope>
    <source>
        <strain evidence="2 3">CCFEE 5887</strain>
    </source>
</reference>
<name>A0AAV9PYG0_9PEZI</name>
<feature type="region of interest" description="Disordered" evidence="1">
    <location>
        <begin position="55"/>
        <end position="74"/>
    </location>
</feature>
<sequence>MDPSRQYMLPQGYVEASTQQPYLLAGQGGEARQHAVDIHQSMLSIHATPMDIAAAQTTRPKPSRDGIRGGRRADNQPLVYRELPSFPKFDESIPNDASIEEICVRYPNHLRGRYLESFIQWRWTANDIYNHLTQQAITEFEENGIATCASFGNRANFLFKRLDAYLTKLSTEEVVALCTDPKTRPCMMDGREMYGASKLQGKFKNPNATPVRKLSYRPRQRKGHVETLRTIRPQPPSNKPWASNEQLEDFKKVMANHFKTQVMYADTIIDADAFYSNGNPGQRHQCVLKMLNIPVNSHTQGLFEFQRIEDCPRFAAMIDSKAREMICQEQVARGHVALPAMSDSATQQERWIVDRNNAVTRILDEQKTITSTLMEHARDAHFSTSTSHRQFGLVDQAVQAVAESVNIVPSIEIDHVLGDHNAYQQVPAMPYAQEGFVDPTMTFGGSKKRVRVEEPVENAAIKRVKVENPLLAGGFNSSYFVTEPRYPQQNGPFGADFQQALQPENSGFGMGHCQPLDYPVQDLGYGGELVGGQDLDFANADAQYWIDNLPQLGNTLVEGPDAFRAAEGLQTEFEMGPAEHEIDNILVVGQGNQWNLNNGEPNNFDFEISQIDPAWLHEVGLGMDSSNM</sequence>